<evidence type="ECO:0000259" key="2">
    <source>
        <dbReference type="SMART" id="SM01368"/>
    </source>
</evidence>
<dbReference type="PANTHER" id="PTHR13742">
    <property type="entry name" value="RETINOBLASTOMA-ASSOCIATED PROTEIN RB -RELATED"/>
    <property type="match status" value="1"/>
</dbReference>
<evidence type="ECO:0000256" key="1">
    <source>
        <dbReference type="SAM" id="MobiDB-lite"/>
    </source>
</evidence>
<evidence type="ECO:0000313" key="4">
    <source>
        <dbReference type="Proteomes" id="UP000008311"/>
    </source>
</evidence>
<accession>B9RGU7</accession>
<dbReference type="Gene3D" id="1.10.472.10">
    <property type="entry name" value="Cyclin-like"/>
    <property type="match status" value="2"/>
</dbReference>
<dbReference type="InterPro" id="IPR002720">
    <property type="entry name" value="RB_A"/>
</dbReference>
<dbReference type="GO" id="GO:0005667">
    <property type="term" value="C:transcription regulator complex"/>
    <property type="evidence" value="ECO:0000318"/>
    <property type="project" value="GO_Central"/>
</dbReference>
<feature type="region of interest" description="Disordered" evidence="1">
    <location>
        <begin position="1"/>
        <end position="23"/>
    </location>
</feature>
<organism evidence="3 4">
    <name type="scientific">Ricinus communis</name>
    <name type="common">Castor bean</name>
    <dbReference type="NCBI Taxonomy" id="3988"/>
    <lineage>
        <taxon>Eukaryota</taxon>
        <taxon>Viridiplantae</taxon>
        <taxon>Streptophyta</taxon>
        <taxon>Embryophyta</taxon>
        <taxon>Tracheophyta</taxon>
        <taxon>Spermatophyta</taxon>
        <taxon>Magnoliopsida</taxon>
        <taxon>eudicotyledons</taxon>
        <taxon>Gunneridae</taxon>
        <taxon>Pentapetalae</taxon>
        <taxon>rosids</taxon>
        <taxon>fabids</taxon>
        <taxon>Malpighiales</taxon>
        <taxon>Euphorbiaceae</taxon>
        <taxon>Acalyphoideae</taxon>
        <taxon>Acalypheae</taxon>
        <taxon>Ricinus</taxon>
    </lineage>
</organism>
<gene>
    <name evidence="3" type="ORF">RCOM_1444020</name>
</gene>
<dbReference type="InterPro" id="IPR028309">
    <property type="entry name" value="RB_fam"/>
</dbReference>
<protein>
    <recommendedName>
        <fullName evidence="2">Retinoblastoma-associated protein A-box domain-containing protein</fullName>
    </recommendedName>
</protein>
<dbReference type="Pfam" id="PF01857">
    <property type="entry name" value="RB_B"/>
    <property type="match status" value="1"/>
</dbReference>
<evidence type="ECO:0000313" key="3">
    <source>
        <dbReference type="EMBL" id="EEF49309.1"/>
    </source>
</evidence>
<feature type="domain" description="Retinoblastoma-associated protein A-box" evidence="2">
    <location>
        <begin position="62"/>
        <end position="252"/>
    </location>
</feature>
<dbReference type="GO" id="GO:0000977">
    <property type="term" value="F:RNA polymerase II transcription regulatory region sequence-specific DNA binding"/>
    <property type="evidence" value="ECO:0000318"/>
    <property type="project" value="GO_Central"/>
</dbReference>
<name>B9RGU7_RICCO</name>
<dbReference type="GO" id="GO:2000134">
    <property type="term" value="P:negative regulation of G1/S transition of mitotic cell cycle"/>
    <property type="evidence" value="ECO:0000318"/>
    <property type="project" value="GO_Central"/>
</dbReference>
<dbReference type="PANTHER" id="PTHR13742:SF32">
    <property type="entry name" value="RETINOBLASTOMA-ASSOCIATED PROTEIN A-BOX DOMAIN-CONTAINING PROTEIN"/>
    <property type="match status" value="1"/>
</dbReference>
<keyword evidence="4" id="KW-1185">Reference proteome</keyword>
<dbReference type="eggNOG" id="KOG1010">
    <property type="taxonomic scope" value="Eukaryota"/>
</dbReference>
<dbReference type="SMART" id="SM01368">
    <property type="entry name" value="RB_A"/>
    <property type="match status" value="1"/>
</dbReference>
<dbReference type="GO" id="GO:0000785">
    <property type="term" value="C:chromatin"/>
    <property type="evidence" value="ECO:0000318"/>
    <property type="project" value="GO_Central"/>
</dbReference>
<dbReference type="GO" id="GO:0030154">
    <property type="term" value="P:cell differentiation"/>
    <property type="evidence" value="ECO:0000318"/>
    <property type="project" value="GO_Central"/>
</dbReference>
<dbReference type="GO" id="GO:0005634">
    <property type="term" value="C:nucleus"/>
    <property type="evidence" value="ECO:0007669"/>
    <property type="project" value="InterPro"/>
</dbReference>
<sequence>MGFRKSRMLKSKDSSSSQGTTDIKAVKRKIGETEFTEAAFPVLHSPASHATGRSVLVGAQVTRKWLETVISPLPSKPSAELERMLGIHDDKSILDEVMTRANVVLSALFPKRQTVSSLQDVNLMESMWSEQRRSEALKLYYRVLESVCQSEAGKSNTSDHLSGLLSNERFHRCLLACSAELVSAAQTGTGMLLSVIFERTGVTAFDLSKVIESFIIHEPTLPRELRRHLNSMEEQLLERRVWEKGSSLYNSLVVARPALSDEINSLQLLAQPMPSLETVSPTYFGGLLCSTILQKHKLSQAQDRGTISPKRPCTEHADVVLKHNSTYCPKTDCPTAFSTPQTKQTPASPSSSLQNIPTCSDTAINVLFSKMAKLGAIRTQSIAERLKLSKQFREKVYFLFQQILNQRTTLFFNRHMDQIVLCCFYGLAKMSGVNLTFKQIYDNYMKQPQCRSQIFWSVSGNHERNGGQYAEMITFYNRIFLPSVKSFLEEIHHREPPTQVPDIKNIDSAFPSLPDISPKKVSPSHNVYLSPVRLSKQDDLNSNMTKSYYAFVGESIYPYETPSKQLSDINERLNRTKKVKRRLNFDNEGVAVISDDVVLNSLFPQNNKCGTS</sequence>
<dbReference type="GO" id="GO:0006357">
    <property type="term" value="P:regulation of transcription by RNA polymerase II"/>
    <property type="evidence" value="ECO:0007669"/>
    <property type="project" value="InterPro"/>
</dbReference>
<dbReference type="InterPro" id="IPR002719">
    <property type="entry name" value="RB_B"/>
</dbReference>
<dbReference type="Pfam" id="PF01858">
    <property type="entry name" value="RB_A"/>
    <property type="match status" value="1"/>
</dbReference>
<dbReference type="SUPFAM" id="SSF47954">
    <property type="entry name" value="Cyclin-like"/>
    <property type="match status" value="2"/>
</dbReference>
<dbReference type="STRING" id="3988.B9RGU7"/>
<dbReference type="Proteomes" id="UP000008311">
    <property type="component" value="Unassembled WGS sequence"/>
</dbReference>
<dbReference type="InterPro" id="IPR036915">
    <property type="entry name" value="Cyclin-like_sf"/>
</dbReference>
<dbReference type="EMBL" id="EQ973778">
    <property type="protein sequence ID" value="EEF49309.1"/>
    <property type="molecule type" value="Genomic_DNA"/>
</dbReference>
<dbReference type="AlphaFoldDB" id="B9RGU7"/>
<dbReference type="InParanoid" id="B9RGU7"/>
<proteinExistence type="predicted"/>
<reference evidence="4" key="1">
    <citation type="journal article" date="2010" name="Nat. Biotechnol.">
        <title>Draft genome sequence of the oilseed species Ricinus communis.</title>
        <authorList>
            <person name="Chan A.P."/>
            <person name="Crabtree J."/>
            <person name="Zhao Q."/>
            <person name="Lorenzi H."/>
            <person name="Orvis J."/>
            <person name="Puiu D."/>
            <person name="Melake-Berhan A."/>
            <person name="Jones K.M."/>
            <person name="Redman J."/>
            <person name="Chen G."/>
            <person name="Cahoon E.B."/>
            <person name="Gedil M."/>
            <person name="Stanke M."/>
            <person name="Haas B.J."/>
            <person name="Wortman J.R."/>
            <person name="Fraser-Liggett C.M."/>
            <person name="Ravel J."/>
            <person name="Rabinowicz P.D."/>
        </authorList>
    </citation>
    <scope>NUCLEOTIDE SEQUENCE [LARGE SCALE GENOMIC DNA]</scope>
    <source>
        <strain evidence="4">cv. Hale</strain>
    </source>
</reference>